<evidence type="ECO:0000313" key="1">
    <source>
        <dbReference type="EMBL" id="JAE16453.1"/>
    </source>
</evidence>
<reference evidence="1" key="1">
    <citation type="submission" date="2014-09" db="EMBL/GenBank/DDBJ databases">
        <authorList>
            <person name="Magalhaes I.L.F."/>
            <person name="Oliveira U."/>
            <person name="Santos F.R."/>
            <person name="Vidigal T.H.D.A."/>
            <person name="Brescovit A.D."/>
            <person name="Santos A.J."/>
        </authorList>
    </citation>
    <scope>NUCLEOTIDE SEQUENCE</scope>
    <source>
        <tissue evidence="1">Shoot tissue taken approximately 20 cm above the soil surface</tissue>
    </source>
</reference>
<dbReference type="AlphaFoldDB" id="A0A0A9G714"/>
<proteinExistence type="predicted"/>
<sequence length="16" mass="1895">MQSYPRVSRVILVSFL</sequence>
<accession>A0A0A9G714</accession>
<name>A0A0A9G714_ARUDO</name>
<protein>
    <submittedName>
        <fullName evidence="1">Uncharacterized protein</fullName>
    </submittedName>
</protein>
<dbReference type="EMBL" id="GBRH01181443">
    <property type="protein sequence ID" value="JAE16453.1"/>
    <property type="molecule type" value="Transcribed_RNA"/>
</dbReference>
<organism evidence="1">
    <name type="scientific">Arundo donax</name>
    <name type="common">Giant reed</name>
    <name type="synonym">Donax arundinaceus</name>
    <dbReference type="NCBI Taxonomy" id="35708"/>
    <lineage>
        <taxon>Eukaryota</taxon>
        <taxon>Viridiplantae</taxon>
        <taxon>Streptophyta</taxon>
        <taxon>Embryophyta</taxon>
        <taxon>Tracheophyta</taxon>
        <taxon>Spermatophyta</taxon>
        <taxon>Magnoliopsida</taxon>
        <taxon>Liliopsida</taxon>
        <taxon>Poales</taxon>
        <taxon>Poaceae</taxon>
        <taxon>PACMAD clade</taxon>
        <taxon>Arundinoideae</taxon>
        <taxon>Arundineae</taxon>
        <taxon>Arundo</taxon>
    </lineage>
</organism>
<reference evidence="1" key="2">
    <citation type="journal article" date="2015" name="Data Brief">
        <title>Shoot transcriptome of the giant reed, Arundo donax.</title>
        <authorList>
            <person name="Barrero R.A."/>
            <person name="Guerrero F.D."/>
            <person name="Moolhuijzen P."/>
            <person name="Goolsby J.A."/>
            <person name="Tidwell J."/>
            <person name="Bellgard S.E."/>
            <person name="Bellgard M.I."/>
        </authorList>
    </citation>
    <scope>NUCLEOTIDE SEQUENCE</scope>
    <source>
        <tissue evidence="1">Shoot tissue taken approximately 20 cm above the soil surface</tissue>
    </source>
</reference>